<organism evidence="9 10">
    <name type="scientific">Flagellimonas marina</name>
    <dbReference type="NCBI Taxonomy" id="1775168"/>
    <lineage>
        <taxon>Bacteria</taxon>
        <taxon>Pseudomonadati</taxon>
        <taxon>Bacteroidota</taxon>
        <taxon>Flavobacteriia</taxon>
        <taxon>Flavobacteriales</taxon>
        <taxon>Flavobacteriaceae</taxon>
        <taxon>Flagellimonas</taxon>
    </lineage>
</organism>
<evidence type="ECO:0000256" key="1">
    <source>
        <dbReference type="ARBA" id="ARBA00001913"/>
    </source>
</evidence>
<keyword evidence="10" id="KW-1185">Reference proteome</keyword>
<accession>A0ABV8PTN4</accession>
<dbReference type="SUPFAM" id="SSF53649">
    <property type="entry name" value="Alkaline phosphatase-like"/>
    <property type="match status" value="1"/>
</dbReference>
<reference evidence="10" key="1">
    <citation type="journal article" date="2019" name="Int. J. Syst. Evol. Microbiol.">
        <title>The Global Catalogue of Microorganisms (GCM) 10K type strain sequencing project: providing services to taxonomists for standard genome sequencing and annotation.</title>
        <authorList>
            <consortium name="The Broad Institute Genomics Platform"/>
            <consortium name="The Broad Institute Genome Sequencing Center for Infectious Disease"/>
            <person name="Wu L."/>
            <person name="Ma J."/>
        </authorList>
    </citation>
    <scope>NUCLEOTIDE SEQUENCE [LARGE SCALE GENOMIC DNA]</scope>
    <source>
        <strain evidence="10">CGMCC 1.15774</strain>
    </source>
</reference>
<evidence type="ECO:0000256" key="3">
    <source>
        <dbReference type="ARBA" id="ARBA00022723"/>
    </source>
</evidence>
<evidence type="ECO:0000256" key="6">
    <source>
        <dbReference type="ARBA" id="ARBA00022837"/>
    </source>
</evidence>
<keyword evidence="5" id="KW-0378">Hydrolase</keyword>
<dbReference type="InterPro" id="IPR017850">
    <property type="entry name" value="Alkaline_phosphatase_core_sf"/>
</dbReference>
<dbReference type="PROSITE" id="PS00149">
    <property type="entry name" value="SULFATASE_2"/>
    <property type="match status" value="1"/>
</dbReference>
<keyword evidence="4 7" id="KW-0732">Signal</keyword>
<dbReference type="InterPro" id="IPR024607">
    <property type="entry name" value="Sulfatase_CS"/>
</dbReference>
<feature type="chain" id="PRO_5047185227" evidence="7">
    <location>
        <begin position="28"/>
        <end position="471"/>
    </location>
</feature>
<dbReference type="CDD" id="cd16144">
    <property type="entry name" value="ARS_like"/>
    <property type="match status" value="1"/>
</dbReference>
<proteinExistence type="inferred from homology"/>
<evidence type="ECO:0000313" key="10">
    <source>
        <dbReference type="Proteomes" id="UP001595841"/>
    </source>
</evidence>
<sequence>MIKIYKIKKRRSIAGIFALLLSFQSCQSSRFDQKPNIIIINIDDMGWRDVGFMGSEFYETPNLDRLASEGAIFTNAYAAASNCAPSRACLMSGQWSPRHGIYTVRSSFRGRSKDRKLIPTETNITLAKEQYTLAEVLRDGGYATCHAGKWHLGNDPTTQGFDLNIGGSHAGKPGNYFPPYKNVELNPPSEDYNLTRLVMDKALEFVETTDQSFFLYYSPYAVHGPIQPVKELLPKYERKASWNGQDNIKYATMIENLDKQVGRLVDLLEATGKLENTFIVFTSDNGGVYSITKQWPLRAGKGSYYEGGIREPMFAYWKGKIDDGIKIDVPVTNLDFYPTILEVTGIKKPANKILDGNSFASILSAGNDMPERPLFWHFPIYLQDGNKETQDSIFRTRPGSAIRLGDWKLIQYFENNDIELYNLKNDIGEKTNLADVEPSKVDELLKILENWRSETNAPVPVKLNPDYSNSK</sequence>
<dbReference type="InterPro" id="IPR050738">
    <property type="entry name" value="Sulfatase"/>
</dbReference>
<evidence type="ECO:0000313" key="9">
    <source>
        <dbReference type="EMBL" id="MFC4222046.1"/>
    </source>
</evidence>
<comment type="similarity">
    <text evidence="2">Belongs to the sulfatase family.</text>
</comment>
<keyword evidence="3" id="KW-0479">Metal-binding</keyword>
<evidence type="ECO:0000256" key="5">
    <source>
        <dbReference type="ARBA" id="ARBA00022801"/>
    </source>
</evidence>
<evidence type="ECO:0000256" key="2">
    <source>
        <dbReference type="ARBA" id="ARBA00008779"/>
    </source>
</evidence>
<dbReference type="Gene3D" id="3.30.1120.10">
    <property type="match status" value="1"/>
</dbReference>
<protein>
    <submittedName>
        <fullName evidence="9">Sulfatase</fullName>
    </submittedName>
</protein>
<dbReference type="PANTHER" id="PTHR42693">
    <property type="entry name" value="ARYLSULFATASE FAMILY MEMBER"/>
    <property type="match status" value="1"/>
</dbReference>
<dbReference type="RefSeq" id="WP_379767665.1">
    <property type="nucleotide sequence ID" value="NZ_JBHSCL010000011.1"/>
</dbReference>
<comment type="caution">
    <text evidence="9">The sequence shown here is derived from an EMBL/GenBank/DDBJ whole genome shotgun (WGS) entry which is preliminary data.</text>
</comment>
<keyword evidence="6" id="KW-0106">Calcium</keyword>
<dbReference type="Pfam" id="PF00884">
    <property type="entry name" value="Sulfatase"/>
    <property type="match status" value="1"/>
</dbReference>
<feature type="signal peptide" evidence="7">
    <location>
        <begin position="1"/>
        <end position="27"/>
    </location>
</feature>
<evidence type="ECO:0000256" key="4">
    <source>
        <dbReference type="ARBA" id="ARBA00022729"/>
    </source>
</evidence>
<name>A0ABV8PTN4_9FLAO</name>
<comment type="cofactor">
    <cofactor evidence="1">
        <name>Ca(2+)</name>
        <dbReference type="ChEBI" id="CHEBI:29108"/>
    </cofactor>
</comment>
<dbReference type="InterPro" id="IPR000917">
    <property type="entry name" value="Sulfatase_N"/>
</dbReference>
<dbReference type="PROSITE" id="PS51257">
    <property type="entry name" value="PROKAR_LIPOPROTEIN"/>
    <property type="match status" value="1"/>
</dbReference>
<dbReference type="PANTHER" id="PTHR42693:SF42">
    <property type="entry name" value="ARYLSULFATASE G"/>
    <property type="match status" value="1"/>
</dbReference>
<evidence type="ECO:0000259" key="8">
    <source>
        <dbReference type="Pfam" id="PF00884"/>
    </source>
</evidence>
<dbReference type="Gene3D" id="3.40.720.10">
    <property type="entry name" value="Alkaline Phosphatase, subunit A"/>
    <property type="match status" value="1"/>
</dbReference>
<evidence type="ECO:0000256" key="7">
    <source>
        <dbReference type="SAM" id="SignalP"/>
    </source>
</evidence>
<feature type="domain" description="Sulfatase N-terminal" evidence="8">
    <location>
        <begin position="35"/>
        <end position="346"/>
    </location>
</feature>
<gene>
    <name evidence="9" type="ORF">ACFOWS_17970</name>
</gene>
<dbReference type="Proteomes" id="UP001595841">
    <property type="component" value="Unassembled WGS sequence"/>
</dbReference>
<dbReference type="EMBL" id="JBHSCL010000011">
    <property type="protein sequence ID" value="MFC4222046.1"/>
    <property type="molecule type" value="Genomic_DNA"/>
</dbReference>